<dbReference type="Proteomes" id="UP001060085">
    <property type="component" value="Linkage Group LG03"/>
</dbReference>
<protein>
    <submittedName>
        <fullName evidence="1">Uncharacterized protein</fullName>
    </submittedName>
</protein>
<proteinExistence type="predicted"/>
<name>A0ACC0BFG7_CATRO</name>
<evidence type="ECO:0000313" key="2">
    <source>
        <dbReference type="Proteomes" id="UP001060085"/>
    </source>
</evidence>
<organism evidence="1 2">
    <name type="scientific">Catharanthus roseus</name>
    <name type="common">Madagascar periwinkle</name>
    <name type="synonym">Vinca rosea</name>
    <dbReference type="NCBI Taxonomy" id="4058"/>
    <lineage>
        <taxon>Eukaryota</taxon>
        <taxon>Viridiplantae</taxon>
        <taxon>Streptophyta</taxon>
        <taxon>Embryophyta</taxon>
        <taxon>Tracheophyta</taxon>
        <taxon>Spermatophyta</taxon>
        <taxon>Magnoliopsida</taxon>
        <taxon>eudicotyledons</taxon>
        <taxon>Gunneridae</taxon>
        <taxon>Pentapetalae</taxon>
        <taxon>asterids</taxon>
        <taxon>lamiids</taxon>
        <taxon>Gentianales</taxon>
        <taxon>Apocynaceae</taxon>
        <taxon>Rauvolfioideae</taxon>
        <taxon>Vinceae</taxon>
        <taxon>Catharanthinae</taxon>
        <taxon>Catharanthus</taxon>
    </lineage>
</organism>
<reference evidence="2" key="1">
    <citation type="journal article" date="2023" name="Nat. Plants">
        <title>Single-cell RNA sequencing provides a high-resolution roadmap for understanding the multicellular compartmentation of specialized metabolism.</title>
        <authorList>
            <person name="Sun S."/>
            <person name="Shen X."/>
            <person name="Li Y."/>
            <person name="Li Y."/>
            <person name="Wang S."/>
            <person name="Li R."/>
            <person name="Zhang H."/>
            <person name="Shen G."/>
            <person name="Guo B."/>
            <person name="Wei J."/>
            <person name="Xu J."/>
            <person name="St-Pierre B."/>
            <person name="Chen S."/>
            <person name="Sun C."/>
        </authorList>
    </citation>
    <scope>NUCLEOTIDE SEQUENCE [LARGE SCALE GENOMIC DNA]</scope>
</reference>
<sequence length="203" mass="22071">MCSDYFYALQVSLDQSGTNKEAESHPTKDLPAGPTKAYHRRCPPEEKTIKGNEKGVVGNEKVDLLRKPGPTADSRSSPTVRSRVLSNRCLVIHRPTSDGSFQNTEGASIPIACKGVRRVDSSRGQSVNSSASTPNDKKHGGYQNGFEPRASYGILTGHIDKSSKQDTVVDSTTEAEYMTAYDAAKEAVWTEKLITFPLTGFDS</sequence>
<dbReference type="EMBL" id="CM044703">
    <property type="protein sequence ID" value="KAI5671337.1"/>
    <property type="molecule type" value="Genomic_DNA"/>
</dbReference>
<keyword evidence="2" id="KW-1185">Reference proteome</keyword>
<accession>A0ACC0BFG7</accession>
<comment type="caution">
    <text evidence="1">The sequence shown here is derived from an EMBL/GenBank/DDBJ whole genome shotgun (WGS) entry which is preliminary data.</text>
</comment>
<evidence type="ECO:0000313" key="1">
    <source>
        <dbReference type="EMBL" id="KAI5671337.1"/>
    </source>
</evidence>
<gene>
    <name evidence="1" type="ORF">M9H77_11701</name>
</gene>